<name>A0A501WF69_9GAMM</name>
<evidence type="ECO:0000313" key="2">
    <source>
        <dbReference type="Proteomes" id="UP000315901"/>
    </source>
</evidence>
<comment type="caution">
    <text evidence="1">The sequence shown here is derived from an EMBL/GenBank/DDBJ whole genome shotgun (WGS) entry which is preliminary data.</text>
</comment>
<dbReference type="AlphaFoldDB" id="A0A501WF69"/>
<reference evidence="1 2" key="1">
    <citation type="submission" date="2019-06" db="EMBL/GenBank/DDBJ databases">
        <title>A novel bacterium of genus Marinomonas, isolated from coastal sand.</title>
        <authorList>
            <person name="Huang H."/>
            <person name="Mo K."/>
            <person name="Hu Y."/>
        </authorList>
    </citation>
    <scope>NUCLEOTIDE SEQUENCE [LARGE SCALE GENOMIC DNA]</scope>
    <source>
        <strain evidence="1 2">HB171799</strain>
    </source>
</reference>
<evidence type="ECO:0000313" key="1">
    <source>
        <dbReference type="EMBL" id="TPE47135.1"/>
    </source>
</evidence>
<accession>A0A501WF69</accession>
<dbReference type="RefSeq" id="WP_140591006.1">
    <property type="nucleotide sequence ID" value="NZ_VFRR01000046.1"/>
</dbReference>
<proteinExistence type="predicted"/>
<keyword evidence="2" id="KW-1185">Reference proteome</keyword>
<dbReference type="Proteomes" id="UP000315901">
    <property type="component" value="Unassembled WGS sequence"/>
</dbReference>
<dbReference type="OrthoDB" id="6363032at2"/>
<gene>
    <name evidence="1" type="ORF">FJM67_15055</name>
</gene>
<organism evidence="1 2">
    <name type="scientific">Maribrevibacterium harenarium</name>
    <dbReference type="NCBI Taxonomy" id="2589817"/>
    <lineage>
        <taxon>Bacteria</taxon>
        <taxon>Pseudomonadati</taxon>
        <taxon>Pseudomonadota</taxon>
        <taxon>Gammaproteobacteria</taxon>
        <taxon>Oceanospirillales</taxon>
        <taxon>Oceanospirillaceae</taxon>
        <taxon>Maribrevibacterium</taxon>
    </lineage>
</organism>
<dbReference type="EMBL" id="VFRR01000046">
    <property type="protein sequence ID" value="TPE47135.1"/>
    <property type="molecule type" value="Genomic_DNA"/>
</dbReference>
<protein>
    <submittedName>
        <fullName evidence="1">Uncharacterized protein</fullName>
    </submittedName>
</protein>
<sequence length="167" mass="19114">MRTLDQNQIENIFQELRDNISPEHGKAIIGLDNVKPSHHEFESLEWRYRLGGYTEALCACDILSNSVYESAIAEIFGQRPMDGADRPGRKHKYSVDIKTEQNKQFTFDVPSMNPLDAYFQLTKRIAYKTIPGIVSVLVYAGFHTDRKPDSSPLRSFEKDELVFVSLV</sequence>